<dbReference type="InterPro" id="IPR052017">
    <property type="entry name" value="TSUP"/>
</dbReference>
<evidence type="ECO:0000313" key="9">
    <source>
        <dbReference type="EMBL" id="MBM6940908.1"/>
    </source>
</evidence>
<keyword evidence="3" id="KW-0813">Transport</keyword>
<proteinExistence type="inferred from homology"/>
<feature type="transmembrane region" description="Helical" evidence="8">
    <location>
        <begin position="133"/>
        <end position="164"/>
    </location>
</feature>
<evidence type="ECO:0000256" key="8">
    <source>
        <dbReference type="RuleBase" id="RU363041"/>
    </source>
</evidence>
<evidence type="ECO:0000256" key="5">
    <source>
        <dbReference type="ARBA" id="ARBA00022692"/>
    </source>
</evidence>
<feature type="transmembrane region" description="Helical" evidence="8">
    <location>
        <begin position="72"/>
        <end position="95"/>
    </location>
</feature>
<keyword evidence="7 8" id="KW-0472">Membrane</keyword>
<accession>A0ABS2GZ15</accession>
<keyword evidence="5 8" id="KW-0812">Transmembrane</keyword>
<sequence length="250" mass="27171">MGIIIYVILGGIVAGVLSSAASFASLASYPLLLSLGIPPVYANVTNDAALIWNSLGAILSSGRELHGHWKQVSYYAIFTVVGSIIGCFLLLSFPAKVFEKVVPFFILLAGTMIIISGRKKALTQEIPSSWKKLFFMFMLILVGIYAGYFGAASGVVILVLLTYLNSSNFLVTNAIKNAVCGLTNLTALIIYSFTSHIYWLYANPLAIGMFIGGYLGPIIVRNVPEKAIRWVIAILSIIQAGIYFYQAYFV</sequence>
<feature type="transmembrane region" description="Helical" evidence="8">
    <location>
        <begin position="198"/>
        <end position="220"/>
    </location>
</feature>
<dbReference type="PANTHER" id="PTHR30269:SF0">
    <property type="entry name" value="MEMBRANE TRANSPORTER PROTEIN YFCA-RELATED"/>
    <property type="match status" value="1"/>
</dbReference>
<dbReference type="Pfam" id="PF01925">
    <property type="entry name" value="TauE"/>
    <property type="match status" value="1"/>
</dbReference>
<evidence type="ECO:0000256" key="6">
    <source>
        <dbReference type="ARBA" id="ARBA00022989"/>
    </source>
</evidence>
<comment type="similarity">
    <text evidence="2 8">Belongs to the 4-toluene sulfonate uptake permease (TSUP) (TC 2.A.102) family.</text>
</comment>
<feature type="transmembrane region" description="Helical" evidence="8">
    <location>
        <begin position="101"/>
        <end position="121"/>
    </location>
</feature>
<evidence type="ECO:0000256" key="1">
    <source>
        <dbReference type="ARBA" id="ARBA00004651"/>
    </source>
</evidence>
<reference evidence="9 10" key="1">
    <citation type="journal article" date="2021" name="Sci. Rep.">
        <title>The distribution of antibiotic resistance genes in chicken gut microbiota commensals.</title>
        <authorList>
            <person name="Juricova H."/>
            <person name="Matiasovicova J."/>
            <person name="Kubasova T."/>
            <person name="Cejkova D."/>
            <person name="Rychlik I."/>
        </authorList>
    </citation>
    <scope>NUCLEOTIDE SEQUENCE [LARGE SCALE GENOMIC DNA]</scope>
    <source>
        <strain evidence="9 10">An574</strain>
    </source>
</reference>
<name>A0ABS2GZ15_9LACO</name>
<comment type="subcellular location">
    <subcellularLocation>
        <location evidence="1 8">Cell membrane</location>
        <topology evidence="1 8">Multi-pass membrane protein</topology>
    </subcellularLocation>
</comment>
<evidence type="ECO:0000256" key="4">
    <source>
        <dbReference type="ARBA" id="ARBA00022475"/>
    </source>
</evidence>
<keyword evidence="10" id="KW-1185">Reference proteome</keyword>
<feature type="transmembrane region" description="Helical" evidence="8">
    <location>
        <begin position="7"/>
        <end position="28"/>
    </location>
</feature>
<keyword evidence="6 8" id="KW-1133">Transmembrane helix</keyword>
<comment type="caution">
    <text evidence="9">The sequence shown here is derived from an EMBL/GenBank/DDBJ whole genome shotgun (WGS) entry which is preliminary data.</text>
</comment>
<evidence type="ECO:0000256" key="2">
    <source>
        <dbReference type="ARBA" id="ARBA00009142"/>
    </source>
</evidence>
<keyword evidence="4 8" id="KW-1003">Cell membrane</keyword>
<dbReference type="EMBL" id="JACJKU010000046">
    <property type="protein sequence ID" value="MBM6940908.1"/>
    <property type="molecule type" value="Genomic_DNA"/>
</dbReference>
<dbReference type="InterPro" id="IPR002781">
    <property type="entry name" value="TM_pro_TauE-like"/>
</dbReference>
<gene>
    <name evidence="9" type="ORF">H5975_05360</name>
</gene>
<dbReference type="Proteomes" id="UP000785625">
    <property type="component" value="Unassembled WGS sequence"/>
</dbReference>
<protein>
    <recommendedName>
        <fullName evidence="8">Probable membrane transporter protein</fullName>
    </recommendedName>
</protein>
<evidence type="ECO:0000256" key="3">
    <source>
        <dbReference type="ARBA" id="ARBA00022448"/>
    </source>
</evidence>
<evidence type="ECO:0000313" key="10">
    <source>
        <dbReference type="Proteomes" id="UP000785625"/>
    </source>
</evidence>
<dbReference type="PANTHER" id="PTHR30269">
    <property type="entry name" value="TRANSMEMBRANE PROTEIN YFCA"/>
    <property type="match status" value="1"/>
</dbReference>
<organism evidence="9 10">
    <name type="scientific">Limosilactobacillus coleohominis</name>
    <dbReference type="NCBI Taxonomy" id="181675"/>
    <lineage>
        <taxon>Bacteria</taxon>
        <taxon>Bacillati</taxon>
        <taxon>Bacillota</taxon>
        <taxon>Bacilli</taxon>
        <taxon>Lactobacillales</taxon>
        <taxon>Lactobacillaceae</taxon>
        <taxon>Limosilactobacillus</taxon>
    </lineage>
</organism>
<evidence type="ECO:0000256" key="7">
    <source>
        <dbReference type="ARBA" id="ARBA00023136"/>
    </source>
</evidence>
<feature type="transmembrane region" description="Helical" evidence="8">
    <location>
        <begin position="227"/>
        <end position="245"/>
    </location>
</feature>